<dbReference type="RefSeq" id="WP_379886577.1">
    <property type="nucleotide sequence ID" value="NZ_JBHSDI010000011.1"/>
</dbReference>
<proteinExistence type="predicted"/>
<dbReference type="InterPro" id="IPR050983">
    <property type="entry name" value="GST_Omega/HSP26"/>
</dbReference>
<organism evidence="2 3">
    <name type="scientific">Marinobacter lacisalsi</name>
    <dbReference type="NCBI Taxonomy" id="475979"/>
    <lineage>
        <taxon>Bacteria</taxon>
        <taxon>Pseudomonadati</taxon>
        <taxon>Pseudomonadota</taxon>
        <taxon>Gammaproteobacteria</taxon>
        <taxon>Pseudomonadales</taxon>
        <taxon>Marinobacteraceae</taxon>
        <taxon>Marinobacter</taxon>
    </lineage>
</organism>
<reference evidence="3" key="1">
    <citation type="journal article" date="2019" name="Int. J. Syst. Evol. Microbiol.">
        <title>The Global Catalogue of Microorganisms (GCM) 10K type strain sequencing project: providing services to taxonomists for standard genome sequencing and annotation.</title>
        <authorList>
            <consortium name="The Broad Institute Genomics Platform"/>
            <consortium name="The Broad Institute Genome Sequencing Center for Infectious Disease"/>
            <person name="Wu L."/>
            <person name="Ma J."/>
        </authorList>
    </citation>
    <scope>NUCLEOTIDE SEQUENCE [LARGE SCALE GENOMIC DNA]</scope>
    <source>
        <strain evidence="3">CECT 7297</strain>
    </source>
</reference>
<dbReference type="PROSITE" id="PS50404">
    <property type="entry name" value="GST_NTER"/>
    <property type="match status" value="1"/>
</dbReference>
<dbReference type="Gene3D" id="1.20.1050.10">
    <property type="match status" value="1"/>
</dbReference>
<dbReference type="Pfam" id="PF13409">
    <property type="entry name" value="GST_N_2"/>
    <property type="match status" value="1"/>
</dbReference>
<evidence type="ECO:0000313" key="3">
    <source>
        <dbReference type="Proteomes" id="UP001595798"/>
    </source>
</evidence>
<dbReference type="InterPro" id="IPR036282">
    <property type="entry name" value="Glutathione-S-Trfase_C_sf"/>
</dbReference>
<dbReference type="InterPro" id="IPR036249">
    <property type="entry name" value="Thioredoxin-like_sf"/>
</dbReference>
<protein>
    <submittedName>
        <fullName evidence="2">Glutathione S-transferase N-terminal domain-containing protein</fullName>
    </submittedName>
</protein>
<gene>
    <name evidence="2" type="ORF">ACFOZ5_08340</name>
</gene>
<dbReference type="Proteomes" id="UP001595798">
    <property type="component" value="Unassembled WGS sequence"/>
</dbReference>
<keyword evidence="3" id="KW-1185">Reference proteome</keyword>
<dbReference type="SUPFAM" id="SSF52833">
    <property type="entry name" value="Thioredoxin-like"/>
    <property type="match status" value="1"/>
</dbReference>
<sequence length="200" mass="22061">MELYLNKTSPYARVARICAIEKQLGNDVNLIWVDPWADDKALLNANPNGKIPVLVTNEGEAISESLLIASYLDGLSSTNSLLRTPDYTDVLALSGLSQGLTDAAFTTVINRKHFGKESDSTVLGVRRQNAITRCLQRLEDMVNTDVMRSDINLGQIITAVALSYIDFRLPELQWGSDQPLLADWAARFSERGSVKETAFA</sequence>
<dbReference type="PANTHER" id="PTHR43968:SF6">
    <property type="entry name" value="GLUTATHIONE S-TRANSFERASE OMEGA"/>
    <property type="match status" value="1"/>
</dbReference>
<dbReference type="Gene3D" id="3.40.30.10">
    <property type="entry name" value="Glutaredoxin"/>
    <property type="match status" value="1"/>
</dbReference>
<dbReference type="InterPro" id="IPR004045">
    <property type="entry name" value="Glutathione_S-Trfase_N"/>
</dbReference>
<evidence type="ECO:0000259" key="1">
    <source>
        <dbReference type="PROSITE" id="PS50404"/>
    </source>
</evidence>
<dbReference type="EMBL" id="JBHSDI010000011">
    <property type="protein sequence ID" value="MFC4259033.1"/>
    <property type="molecule type" value="Genomic_DNA"/>
</dbReference>
<comment type="caution">
    <text evidence="2">The sequence shown here is derived from an EMBL/GenBank/DDBJ whole genome shotgun (WGS) entry which is preliminary data.</text>
</comment>
<dbReference type="SUPFAM" id="SSF47616">
    <property type="entry name" value="GST C-terminal domain-like"/>
    <property type="match status" value="1"/>
</dbReference>
<feature type="domain" description="GST N-terminal" evidence="1">
    <location>
        <begin position="1"/>
        <end position="80"/>
    </location>
</feature>
<dbReference type="PANTHER" id="PTHR43968">
    <property type="match status" value="1"/>
</dbReference>
<evidence type="ECO:0000313" key="2">
    <source>
        <dbReference type="EMBL" id="MFC4259033.1"/>
    </source>
</evidence>
<accession>A0ABV8QHZ6</accession>
<name>A0ABV8QHZ6_9GAMM</name>